<keyword evidence="5" id="KW-1185">Reference proteome</keyword>
<protein>
    <recommendedName>
        <fullName evidence="3">NET domain-containing protein</fullName>
    </recommendedName>
</protein>
<evidence type="ECO:0000256" key="1">
    <source>
        <dbReference type="ARBA" id="ARBA00023015"/>
    </source>
</evidence>
<proteinExistence type="predicted"/>
<evidence type="ECO:0000256" key="2">
    <source>
        <dbReference type="ARBA" id="ARBA00023163"/>
    </source>
</evidence>
<gene>
    <name evidence="4" type="ORF">OSB04_000113</name>
</gene>
<name>A0AA38U6R2_9ASTR</name>
<feature type="domain" description="NET" evidence="3">
    <location>
        <begin position="323"/>
        <end position="372"/>
    </location>
</feature>
<dbReference type="EMBL" id="JARYMX010000001">
    <property type="protein sequence ID" value="KAJ9564147.1"/>
    <property type="molecule type" value="Genomic_DNA"/>
</dbReference>
<dbReference type="Pfam" id="PF17035">
    <property type="entry name" value="BET"/>
    <property type="match status" value="1"/>
</dbReference>
<evidence type="ECO:0000259" key="3">
    <source>
        <dbReference type="Pfam" id="PF17035"/>
    </source>
</evidence>
<dbReference type="InterPro" id="IPR027353">
    <property type="entry name" value="NET_dom"/>
</dbReference>
<dbReference type="PANTHER" id="PTHR45926">
    <property type="entry name" value="OSJNBA0053K19.4 PROTEIN"/>
    <property type="match status" value="1"/>
</dbReference>
<dbReference type="Proteomes" id="UP001172457">
    <property type="component" value="Chromosome 1"/>
</dbReference>
<keyword evidence="1" id="KW-0805">Transcription regulation</keyword>
<dbReference type="AlphaFoldDB" id="A0AA38U6R2"/>
<keyword evidence="2" id="KW-0804">Transcription</keyword>
<accession>A0AA38U6R2</accession>
<comment type="caution">
    <text evidence="4">The sequence shown here is derived from an EMBL/GenBank/DDBJ whole genome shotgun (WGS) entry which is preliminary data.</text>
</comment>
<dbReference type="InterPro" id="IPR038336">
    <property type="entry name" value="NET_sf"/>
</dbReference>
<sequence>MSSEISRDMNASADMSVGPDLFQFYIQGVVELLSGDDFSPSYSRKIGATNGNFRDKGVQPKQEEGGCDEKADAVGFESLFCNAVGDGLSGFKKAKLLATLRQSVVALSREVDEMLDPVLSMHRLRALMAQTKIRATHQDANSKDDNENRALKRLKVPPSSYPVNEPSIVSPVSCNLTGEGSQNELKGTGCCNRGCGKLSKMDTYSKKSNDESKFACNDCLKQAKGSSNYKDVNDSFLGSSSRDDKGNGEVDIIYLSSLVIQPLLFDPSSPFQVNDDLQVLLVNRGPKVEEKMEKYSAELSATLDRMQEKVEELLDVVISTCRPMTLPEKLQLRRLIENLPPKNMERVVEIIRRGKRAESEFRDHMTVDLQHEAIQHVLWKITHTHSLPLVRFEHFANMPYDFSQSRHYRFLDPHHVVIILQDNLTLWRLYFYVKAVENARKLLVT</sequence>
<evidence type="ECO:0000313" key="4">
    <source>
        <dbReference type="EMBL" id="KAJ9564147.1"/>
    </source>
</evidence>
<evidence type="ECO:0000313" key="5">
    <source>
        <dbReference type="Proteomes" id="UP001172457"/>
    </source>
</evidence>
<dbReference type="Gene3D" id="1.20.1270.220">
    <property type="match status" value="1"/>
</dbReference>
<organism evidence="4 5">
    <name type="scientific">Centaurea solstitialis</name>
    <name type="common">yellow star-thistle</name>
    <dbReference type="NCBI Taxonomy" id="347529"/>
    <lineage>
        <taxon>Eukaryota</taxon>
        <taxon>Viridiplantae</taxon>
        <taxon>Streptophyta</taxon>
        <taxon>Embryophyta</taxon>
        <taxon>Tracheophyta</taxon>
        <taxon>Spermatophyta</taxon>
        <taxon>Magnoliopsida</taxon>
        <taxon>eudicotyledons</taxon>
        <taxon>Gunneridae</taxon>
        <taxon>Pentapetalae</taxon>
        <taxon>asterids</taxon>
        <taxon>campanulids</taxon>
        <taxon>Asterales</taxon>
        <taxon>Asteraceae</taxon>
        <taxon>Carduoideae</taxon>
        <taxon>Cardueae</taxon>
        <taxon>Centaureinae</taxon>
        <taxon>Centaurea</taxon>
    </lineage>
</organism>
<reference evidence="4" key="1">
    <citation type="submission" date="2023-03" db="EMBL/GenBank/DDBJ databases">
        <title>Chromosome-scale reference genome and RAD-based genetic map of yellow starthistle (Centaurea solstitialis) reveal putative structural variation and QTLs associated with invader traits.</title>
        <authorList>
            <person name="Reatini B."/>
            <person name="Cang F.A."/>
            <person name="Jiang Q."/>
            <person name="Mckibben M.T.W."/>
            <person name="Barker M.S."/>
            <person name="Rieseberg L.H."/>
            <person name="Dlugosch K.M."/>
        </authorList>
    </citation>
    <scope>NUCLEOTIDE SEQUENCE</scope>
    <source>
        <strain evidence="4">CAN-66</strain>
        <tissue evidence="4">Leaf</tissue>
    </source>
</reference>